<dbReference type="Proteomes" id="UP000464378">
    <property type="component" value="Chromosome"/>
</dbReference>
<proteinExistence type="predicted"/>
<keyword evidence="1" id="KW-0472">Membrane</keyword>
<name>A0A6C2YPG6_9BACT</name>
<keyword evidence="1" id="KW-0812">Transmembrane</keyword>
<dbReference type="RefSeq" id="WP_162657911.1">
    <property type="nucleotide sequence ID" value="NZ_LR593887.1"/>
</dbReference>
<gene>
    <name evidence="2" type="ORF">GMBLW1_11880</name>
</gene>
<dbReference type="EMBL" id="LR586016">
    <property type="protein sequence ID" value="VIP02772.1"/>
    <property type="molecule type" value="Genomic_DNA"/>
</dbReference>
<reference evidence="2" key="1">
    <citation type="submission" date="2019-04" db="EMBL/GenBank/DDBJ databases">
        <authorList>
            <consortium name="Science for Life Laboratories"/>
        </authorList>
    </citation>
    <scope>NUCLEOTIDE SEQUENCE</scope>
    <source>
        <strain evidence="2">MBLW1</strain>
    </source>
</reference>
<dbReference type="InParanoid" id="A0A6C2YPG6"/>
<evidence type="ECO:0000256" key="1">
    <source>
        <dbReference type="SAM" id="Phobius"/>
    </source>
</evidence>
<organism evidence="2">
    <name type="scientific">Tuwongella immobilis</name>
    <dbReference type="NCBI Taxonomy" id="692036"/>
    <lineage>
        <taxon>Bacteria</taxon>
        <taxon>Pseudomonadati</taxon>
        <taxon>Planctomycetota</taxon>
        <taxon>Planctomycetia</taxon>
        <taxon>Gemmatales</taxon>
        <taxon>Gemmataceae</taxon>
        <taxon>Tuwongella</taxon>
    </lineage>
</organism>
<feature type="transmembrane region" description="Helical" evidence="1">
    <location>
        <begin position="12"/>
        <end position="36"/>
    </location>
</feature>
<evidence type="ECO:0000313" key="3">
    <source>
        <dbReference type="Proteomes" id="UP000464378"/>
    </source>
</evidence>
<protein>
    <submittedName>
        <fullName evidence="2">Uncharacterized protein</fullName>
    </submittedName>
</protein>
<sequence length="127" mass="13740">MSTTQSKQTLQLWRRLASLGLSVGFLMVPLTMFYIACTAPTSPRSTMTNEPSSTISPLSTTRVAESLSLSPDAMSTSGVQLVEDKRTKVVHVRVTATGDELIIDAETGKLLQIIDQRTGEAINPRTS</sequence>
<evidence type="ECO:0000313" key="2">
    <source>
        <dbReference type="EMBL" id="VIP02772.1"/>
    </source>
</evidence>
<accession>A0A6C2YPG6</accession>
<dbReference type="EMBL" id="LR593887">
    <property type="protein sequence ID" value="VTS02405.1"/>
    <property type="molecule type" value="Genomic_DNA"/>
</dbReference>
<dbReference type="KEGG" id="tim:GMBLW1_11880"/>
<keyword evidence="3" id="KW-1185">Reference proteome</keyword>
<keyword evidence="1" id="KW-1133">Transmembrane helix</keyword>
<dbReference type="AlphaFoldDB" id="A0A6C2YPG6"/>